<keyword evidence="3" id="KW-0865">Zymogen</keyword>
<dbReference type="FunFam" id="2.40.10.10:FF:000025">
    <property type="entry name" value="serine proteases 1/2"/>
    <property type="match status" value="2"/>
</dbReference>
<keyword evidence="1" id="KW-0732">Signal</keyword>
<proteinExistence type="predicted"/>
<gene>
    <name evidence="7" type="ORF">DGAL_LOCUS9650</name>
</gene>
<dbReference type="PANTHER" id="PTHR24252:SF7">
    <property type="entry name" value="HYALIN"/>
    <property type="match status" value="1"/>
</dbReference>
<reference evidence="7" key="1">
    <citation type="submission" date="2021-11" db="EMBL/GenBank/DDBJ databases">
        <authorList>
            <person name="Schell T."/>
        </authorList>
    </citation>
    <scope>NUCLEOTIDE SEQUENCE</scope>
    <source>
        <strain evidence="7">M5</strain>
    </source>
</reference>
<dbReference type="PROSITE" id="PS00135">
    <property type="entry name" value="TRYPSIN_SER"/>
    <property type="match status" value="2"/>
</dbReference>
<dbReference type="InterPro" id="IPR033116">
    <property type="entry name" value="TRYPSIN_SER"/>
</dbReference>
<feature type="domain" description="Peptidase S1" evidence="6">
    <location>
        <begin position="111"/>
        <end position="344"/>
    </location>
</feature>
<protein>
    <recommendedName>
        <fullName evidence="6">Peptidase S1 domain-containing protein</fullName>
    </recommendedName>
</protein>
<comment type="caution">
    <text evidence="7">The sequence shown here is derived from an EMBL/GenBank/DDBJ whole genome shotgun (WGS) entry which is preliminary data.</text>
</comment>
<dbReference type="InterPro" id="IPR001314">
    <property type="entry name" value="Peptidase_S1A"/>
</dbReference>
<dbReference type="PROSITE" id="PS00134">
    <property type="entry name" value="TRYPSIN_HIS"/>
    <property type="match status" value="2"/>
</dbReference>
<evidence type="ECO:0000313" key="8">
    <source>
        <dbReference type="Proteomes" id="UP000789390"/>
    </source>
</evidence>
<accession>A0A8J2RKN0</accession>
<evidence type="ECO:0000256" key="3">
    <source>
        <dbReference type="ARBA" id="ARBA00023145"/>
    </source>
</evidence>
<keyword evidence="2 5" id="KW-0378">Hydrolase</keyword>
<dbReference type="SMART" id="SM00020">
    <property type="entry name" value="Tryp_SPc"/>
    <property type="match status" value="2"/>
</dbReference>
<dbReference type="InterPro" id="IPR009003">
    <property type="entry name" value="Peptidase_S1_PA"/>
</dbReference>
<dbReference type="OrthoDB" id="5565075at2759"/>
<keyword evidence="5" id="KW-0720">Serine protease</keyword>
<dbReference type="GO" id="GO:0004252">
    <property type="term" value="F:serine-type endopeptidase activity"/>
    <property type="evidence" value="ECO:0007669"/>
    <property type="project" value="InterPro"/>
</dbReference>
<dbReference type="PROSITE" id="PS50240">
    <property type="entry name" value="TRYPSIN_DOM"/>
    <property type="match status" value="2"/>
</dbReference>
<feature type="domain" description="Peptidase S1" evidence="6">
    <location>
        <begin position="430"/>
        <end position="662"/>
    </location>
</feature>
<evidence type="ECO:0000256" key="2">
    <source>
        <dbReference type="ARBA" id="ARBA00022801"/>
    </source>
</evidence>
<dbReference type="InterPro" id="IPR018114">
    <property type="entry name" value="TRYPSIN_HIS"/>
</dbReference>
<dbReference type="CDD" id="cd00190">
    <property type="entry name" value="Tryp_SPc"/>
    <property type="match status" value="2"/>
</dbReference>
<keyword evidence="4" id="KW-1015">Disulfide bond</keyword>
<dbReference type="Pfam" id="PF00089">
    <property type="entry name" value="Trypsin"/>
    <property type="match status" value="2"/>
</dbReference>
<evidence type="ECO:0000256" key="4">
    <source>
        <dbReference type="ARBA" id="ARBA00023157"/>
    </source>
</evidence>
<dbReference type="PRINTS" id="PR00722">
    <property type="entry name" value="CHYMOTRYPSIN"/>
</dbReference>
<name>A0A8J2RKN0_9CRUS</name>
<dbReference type="EMBL" id="CAKKLH010000223">
    <property type="protein sequence ID" value="CAH0106495.1"/>
    <property type="molecule type" value="Genomic_DNA"/>
</dbReference>
<evidence type="ECO:0000256" key="1">
    <source>
        <dbReference type="ARBA" id="ARBA00022729"/>
    </source>
</evidence>
<dbReference type="Gene3D" id="2.40.10.10">
    <property type="entry name" value="Trypsin-like serine proteases"/>
    <property type="match status" value="4"/>
</dbReference>
<evidence type="ECO:0000256" key="5">
    <source>
        <dbReference type="RuleBase" id="RU363034"/>
    </source>
</evidence>
<dbReference type="GO" id="GO:0006508">
    <property type="term" value="P:proteolysis"/>
    <property type="evidence" value="ECO:0007669"/>
    <property type="project" value="UniProtKB-KW"/>
</dbReference>
<evidence type="ECO:0000259" key="6">
    <source>
        <dbReference type="PROSITE" id="PS50240"/>
    </source>
</evidence>
<keyword evidence="8" id="KW-1185">Reference proteome</keyword>
<organism evidence="7 8">
    <name type="scientific">Daphnia galeata</name>
    <dbReference type="NCBI Taxonomy" id="27404"/>
    <lineage>
        <taxon>Eukaryota</taxon>
        <taxon>Metazoa</taxon>
        <taxon>Ecdysozoa</taxon>
        <taxon>Arthropoda</taxon>
        <taxon>Crustacea</taxon>
        <taxon>Branchiopoda</taxon>
        <taxon>Diplostraca</taxon>
        <taxon>Cladocera</taxon>
        <taxon>Anomopoda</taxon>
        <taxon>Daphniidae</taxon>
        <taxon>Daphnia</taxon>
    </lineage>
</organism>
<dbReference type="AlphaFoldDB" id="A0A8J2RKN0"/>
<dbReference type="PANTHER" id="PTHR24252">
    <property type="entry name" value="ACROSIN-RELATED"/>
    <property type="match status" value="1"/>
</dbReference>
<dbReference type="InterPro" id="IPR001254">
    <property type="entry name" value="Trypsin_dom"/>
</dbReference>
<dbReference type="Proteomes" id="UP000789390">
    <property type="component" value="Unassembled WGS sequence"/>
</dbReference>
<evidence type="ECO:0000313" key="7">
    <source>
        <dbReference type="EMBL" id="CAH0106495.1"/>
    </source>
</evidence>
<keyword evidence="5" id="KW-0645">Protease</keyword>
<dbReference type="InterPro" id="IPR043504">
    <property type="entry name" value="Peptidase_S1_PA_chymotrypsin"/>
</dbReference>
<dbReference type="SUPFAM" id="SSF50494">
    <property type="entry name" value="Trypsin-like serine proteases"/>
    <property type="match status" value="2"/>
</dbReference>
<sequence>MTARTAPSVNQIANNINRSPVKIPSVFGSLYFLYLSSYQGEKMKFVAAAFLFAIVVAQVAARDLSQYQPRSVLFPRPPVEQKNQYVPVKRPATVDTRGFCGSAKTSNQDRIVGGTEAVPNSLPWQVALFIDDQYFCGGSLISPDWILTAAHCADNATFFSIMLGAHNVRLTAEEEPNRVEYRSEVYTIHPNWGSTLLRNDLALIKLPESVTFTDAISPICLAPATESLHVGDPLHVSGWGKPSDAATGISPVLREVDVVGITNQECVAAYSVLTIRDSNICVSTLGGKSSCNGDSGGPLSFINNGVYNQVGVVSFGSNQGCELEIPAGFARLSSFSDWISSVTGLKIGKWNSIRFLSASPITTMKVFAIVLVAFVVAQAAGLDLSKYQPRSVLYPRAPIENANRWVPPKVAPTVDTRGFCGQVQSDAGRIVGGTEATPHSAPWQVAIFIDGQYFCGGTLISNEWVLTAAHCADNAIFFNIYLGSHNVRLTAAEEPTRVEVRSTQYTVHPNWGPVRIVNDIALIKLPAPIEFTPEIQPVCLAPSTESDHNGDTLHISGWGKPSDSATGISPVLREVDVPCISNAECAATYGATITDGNICVDTTGGKGSCNGDSGGPLTFVNGGVHNQVGVVSFGSSAGCEVGLPAGFSRVSYFAEWISSVTGLII</sequence>
<dbReference type="FunFam" id="2.40.10.10:FF:000004">
    <property type="entry name" value="Tryptase gamma 1"/>
    <property type="match status" value="2"/>
</dbReference>